<gene>
    <name evidence="2" type="ORF">BG015_006080</name>
</gene>
<reference evidence="2" key="1">
    <citation type="journal article" date="2020" name="Fungal Divers.">
        <title>Resolving the Mortierellaceae phylogeny through synthesis of multi-gene phylogenetics and phylogenomics.</title>
        <authorList>
            <person name="Vandepol N."/>
            <person name="Liber J."/>
            <person name="Desiro A."/>
            <person name="Na H."/>
            <person name="Kennedy M."/>
            <person name="Barry K."/>
            <person name="Grigoriev I.V."/>
            <person name="Miller A.N."/>
            <person name="O'Donnell K."/>
            <person name="Stajich J.E."/>
            <person name="Bonito G."/>
        </authorList>
    </citation>
    <scope>NUCLEOTIDE SEQUENCE</scope>
    <source>
        <strain evidence="2">NRRL 6426</strain>
    </source>
</reference>
<feature type="compositionally biased region" description="Low complexity" evidence="1">
    <location>
        <begin position="151"/>
        <end position="160"/>
    </location>
</feature>
<dbReference type="EMBL" id="JAAAUQ010002843">
    <property type="protein sequence ID" value="KAF9120421.1"/>
    <property type="molecule type" value="Genomic_DNA"/>
</dbReference>
<comment type="caution">
    <text evidence="2">The sequence shown here is derived from an EMBL/GenBank/DDBJ whole genome shotgun (WGS) entry which is preliminary data.</text>
</comment>
<feature type="region of interest" description="Disordered" evidence="1">
    <location>
        <begin position="1"/>
        <end position="160"/>
    </location>
</feature>
<feature type="compositionally biased region" description="Low complexity" evidence="1">
    <location>
        <begin position="91"/>
        <end position="117"/>
    </location>
</feature>
<accession>A0A9P5R4K8</accession>
<feature type="non-terminal residue" evidence="2">
    <location>
        <position position="1"/>
    </location>
</feature>
<proteinExistence type="predicted"/>
<keyword evidence="3" id="KW-1185">Reference proteome</keyword>
<evidence type="ECO:0000313" key="3">
    <source>
        <dbReference type="Proteomes" id="UP000748756"/>
    </source>
</evidence>
<organism evidence="2 3">
    <name type="scientific">Linnemannia schmuckeri</name>
    <dbReference type="NCBI Taxonomy" id="64567"/>
    <lineage>
        <taxon>Eukaryota</taxon>
        <taxon>Fungi</taxon>
        <taxon>Fungi incertae sedis</taxon>
        <taxon>Mucoromycota</taxon>
        <taxon>Mortierellomycotina</taxon>
        <taxon>Mortierellomycetes</taxon>
        <taxon>Mortierellales</taxon>
        <taxon>Mortierellaceae</taxon>
        <taxon>Linnemannia</taxon>
    </lineage>
</organism>
<name>A0A9P5R4K8_9FUNG</name>
<feature type="compositionally biased region" description="Polar residues" evidence="1">
    <location>
        <begin position="1"/>
        <end position="17"/>
    </location>
</feature>
<evidence type="ECO:0000256" key="1">
    <source>
        <dbReference type="SAM" id="MobiDB-lite"/>
    </source>
</evidence>
<feature type="compositionally biased region" description="Polar residues" evidence="1">
    <location>
        <begin position="34"/>
        <end position="78"/>
    </location>
</feature>
<dbReference type="Proteomes" id="UP000748756">
    <property type="component" value="Unassembled WGS sequence"/>
</dbReference>
<sequence>SPTTSYRTGNGANNSHPLDSVPIIGIATRASPAMSATSYTHIPRSPRNQPQNHNNQSYQNQPPTAQSLLYNANDSSEQIMVASRESIGRAPPTMTPMGGMGGSSVPTSPTSPVSRSRSPPPSVPHKSPHRHHQPGYMSPPIQLPSGHSTTNNNNNNFYRE</sequence>
<dbReference type="AlphaFoldDB" id="A0A9P5R4K8"/>
<evidence type="ECO:0000313" key="2">
    <source>
        <dbReference type="EMBL" id="KAF9120421.1"/>
    </source>
</evidence>
<protein>
    <submittedName>
        <fullName evidence="2">Uncharacterized protein</fullName>
    </submittedName>
</protein>